<accession>A0A1F6GD41</accession>
<dbReference type="InterPro" id="IPR027417">
    <property type="entry name" value="P-loop_NTPase"/>
</dbReference>
<dbReference type="PANTHER" id="PTHR42961">
    <property type="entry name" value="IRON-SULFUR PROTEIN NUBPL"/>
    <property type="match status" value="1"/>
</dbReference>
<dbReference type="GO" id="GO:0016226">
    <property type="term" value="P:iron-sulfur cluster assembly"/>
    <property type="evidence" value="ECO:0007669"/>
    <property type="project" value="InterPro"/>
</dbReference>
<dbReference type="EMBL" id="MFNE01000019">
    <property type="protein sequence ID" value="OGG96016.1"/>
    <property type="molecule type" value="Genomic_DNA"/>
</dbReference>
<keyword evidence="5" id="KW-0411">Iron-sulfur</keyword>
<evidence type="ECO:0000256" key="3">
    <source>
        <dbReference type="ARBA" id="ARBA00022840"/>
    </source>
</evidence>
<dbReference type="GO" id="GO:0005524">
    <property type="term" value="F:ATP binding"/>
    <property type="evidence" value="ECO:0007669"/>
    <property type="project" value="UniProtKB-KW"/>
</dbReference>
<keyword evidence="2" id="KW-0547">Nucleotide-binding</keyword>
<dbReference type="STRING" id="1817772.A2527_11880"/>
<dbReference type="Proteomes" id="UP000178449">
    <property type="component" value="Unassembled WGS sequence"/>
</dbReference>
<feature type="non-terminal residue" evidence="6">
    <location>
        <position position="309"/>
    </location>
</feature>
<evidence type="ECO:0000256" key="4">
    <source>
        <dbReference type="ARBA" id="ARBA00023004"/>
    </source>
</evidence>
<sequence length="309" mass="33271">MNELEQKIAGLLGELVEPKLKWKVGELNLIREVKLTGKALYAKIELLTEDTPLLDEFRHQAAILVGPMGLDSFILDLEPALVGRVGLEGVSHVVMIGSGKGGVGKSTIAVNLAVLAARRGFRVGLLDADLHGPSLPILMGSHQKPQVLEGERLRPLDLHGVKCISIGSLVPPEKSLAWRGTLVSGTLLQLVHNTAWEELDLLFIDLPPGTGEVQLTLAQELKTDGIALISMPHELVLGDVRRAVSLYKEKHIPLIGLIENMSGFVCPDCGKTQQIFSGAQADLGDFPILAKIPLDLALAESANQGRPYI</sequence>
<dbReference type="SUPFAM" id="SSF52540">
    <property type="entry name" value="P-loop containing nucleoside triphosphate hydrolases"/>
    <property type="match status" value="1"/>
</dbReference>
<dbReference type="GO" id="GO:0140663">
    <property type="term" value="F:ATP-dependent FeS chaperone activity"/>
    <property type="evidence" value="ECO:0007669"/>
    <property type="project" value="InterPro"/>
</dbReference>
<dbReference type="GO" id="GO:0046872">
    <property type="term" value="F:metal ion binding"/>
    <property type="evidence" value="ECO:0007669"/>
    <property type="project" value="UniProtKB-KW"/>
</dbReference>
<keyword evidence="1" id="KW-0479">Metal-binding</keyword>
<dbReference type="Pfam" id="PF10609">
    <property type="entry name" value="ParA"/>
    <property type="match status" value="1"/>
</dbReference>
<comment type="caution">
    <text evidence="6">The sequence shown here is derived from an EMBL/GenBank/DDBJ whole genome shotgun (WGS) entry which is preliminary data.</text>
</comment>
<dbReference type="InterPro" id="IPR044304">
    <property type="entry name" value="NUBPL-like"/>
</dbReference>
<dbReference type="GO" id="GO:0051539">
    <property type="term" value="F:4 iron, 4 sulfur cluster binding"/>
    <property type="evidence" value="ECO:0007669"/>
    <property type="project" value="TreeGrafter"/>
</dbReference>
<proteinExistence type="inferred from homology"/>
<gene>
    <name evidence="6" type="ORF">A2527_11880</name>
</gene>
<organism evidence="6 7">
    <name type="scientific">Candidatus Lambdaproteobacteria bacterium RIFOXYD2_FULL_50_16</name>
    <dbReference type="NCBI Taxonomy" id="1817772"/>
    <lineage>
        <taxon>Bacteria</taxon>
        <taxon>Pseudomonadati</taxon>
        <taxon>Pseudomonadota</taxon>
        <taxon>Candidatus Lambdaproteobacteria</taxon>
    </lineage>
</organism>
<name>A0A1F6GD41_9PROT</name>
<evidence type="ECO:0000313" key="7">
    <source>
        <dbReference type="Proteomes" id="UP000178449"/>
    </source>
</evidence>
<reference evidence="6 7" key="1">
    <citation type="journal article" date="2016" name="Nat. Commun.">
        <title>Thousands of microbial genomes shed light on interconnected biogeochemical processes in an aquifer system.</title>
        <authorList>
            <person name="Anantharaman K."/>
            <person name="Brown C.T."/>
            <person name="Hug L.A."/>
            <person name="Sharon I."/>
            <person name="Castelle C.J."/>
            <person name="Probst A.J."/>
            <person name="Thomas B.C."/>
            <person name="Singh A."/>
            <person name="Wilkins M.J."/>
            <person name="Karaoz U."/>
            <person name="Brodie E.L."/>
            <person name="Williams K.H."/>
            <person name="Hubbard S.S."/>
            <person name="Banfield J.F."/>
        </authorList>
    </citation>
    <scope>NUCLEOTIDE SEQUENCE [LARGE SCALE GENOMIC DNA]</scope>
</reference>
<evidence type="ECO:0000313" key="6">
    <source>
        <dbReference type="EMBL" id="OGG96016.1"/>
    </source>
</evidence>
<keyword evidence="4" id="KW-0408">Iron</keyword>
<protein>
    <recommendedName>
        <fullName evidence="8">MIP18 family-like domain-containing protein</fullName>
    </recommendedName>
</protein>
<dbReference type="Gene3D" id="3.40.50.300">
    <property type="entry name" value="P-loop containing nucleotide triphosphate hydrolases"/>
    <property type="match status" value="1"/>
</dbReference>
<dbReference type="PANTHER" id="PTHR42961:SF2">
    <property type="entry name" value="IRON-SULFUR PROTEIN NUBPL"/>
    <property type="match status" value="1"/>
</dbReference>
<evidence type="ECO:0000256" key="2">
    <source>
        <dbReference type="ARBA" id="ARBA00022741"/>
    </source>
</evidence>
<evidence type="ECO:0000256" key="5">
    <source>
        <dbReference type="ARBA" id="ARBA00023014"/>
    </source>
</evidence>
<evidence type="ECO:0008006" key="8">
    <source>
        <dbReference type="Google" id="ProtNLM"/>
    </source>
</evidence>
<evidence type="ECO:0000256" key="1">
    <source>
        <dbReference type="ARBA" id="ARBA00022723"/>
    </source>
</evidence>
<dbReference type="InterPro" id="IPR019591">
    <property type="entry name" value="Mrp/NBP35_ATP-bd"/>
</dbReference>
<dbReference type="CDD" id="cd02037">
    <property type="entry name" value="Mrp_NBP35"/>
    <property type="match status" value="1"/>
</dbReference>
<dbReference type="HAMAP" id="MF_02040">
    <property type="entry name" value="Mrp_NBP35"/>
    <property type="match status" value="1"/>
</dbReference>
<dbReference type="AlphaFoldDB" id="A0A1F6GD41"/>
<dbReference type="InterPro" id="IPR033756">
    <property type="entry name" value="YlxH/NBP35"/>
</dbReference>
<keyword evidence="3" id="KW-0067">ATP-binding</keyword>